<comment type="caution">
    <text evidence="2">The sequence shown here is derived from an EMBL/GenBank/DDBJ whole genome shotgun (WGS) entry which is preliminary data.</text>
</comment>
<feature type="region of interest" description="Disordered" evidence="1">
    <location>
        <begin position="1"/>
        <end position="34"/>
    </location>
</feature>
<feature type="region of interest" description="Disordered" evidence="1">
    <location>
        <begin position="98"/>
        <end position="129"/>
    </location>
</feature>
<sequence>MQEQNSQNKLQKWMQKASQKKMNKITESKKYNKDNQEKNLINIEEFKIEIDFLDQKQGKLIKQQEDLIKKVEKKFQNNGRENIDKKIILNFDRKNERLKLNNPQSTNIDQHKQYEEEMSQEEQKQEKEKKLKFDQIEKRREDCQDLTNFEKTSKVLIAQDDLQGEKKINSNLVIKTQKNGDRCVKQILKQQKLTQNIKTEQISEVKQRNPTEEQQSQDLASQCKQYENQFKKLKQKKHPKIMIQSNGKLKKHNKLPNMIVDACIQTDNTSDIHGQEILNLIILEQDIVYQLHQLHEKILKLLNNQI</sequence>
<evidence type="ECO:0000313" key="2">
    <source>
        <dbReference type="EMBL" id="CAD8097801.1"/>
    </source>
</evidence>
<feature type="compositionally biased region" description="Polar residues" evidence="1">
    <location>
        <begin position="1"/>
        <end position="10"/>
    </location>
</feature>
<evidence type="ECO:0000313" key="3">
    <source>
        <dbReference type="Proteomes" id="UP000692954"/>
    </source>
</evidence>
<keyword evidence="3" id="KW-1185">Reference proteome</keyword>
<dbReference type="OrthoDB" id="310187at2759"/>
<reference evidence="2" key="1">
    <citation type="submission" date="2021-01" db="EMBL/GenBank/DDBJ databases">
        <authorList>
            <consortium name="Genoscope - CEA"/>
            <person name="William W."/>
        </authorList>
    </citation>
    <scope>NUCLEOTIDE SEQUENCE</scope>
</reference>
<name>A0A8S1P4A2_9CILI</name>
<dbReference type="EMBL" id="CAJJDN010000069">
    <property type="protein sequence ID" value="CAD8097801.1"/>
    <property type="molecule type" value="Genomic_DNA"/>
</dbReference>
<dbReference type="Proteomes" id="UP000692954">
    <property type="component" value="Unassembled WGS sequence"/>
</dbReference>
<protein>
    <submittedName>
        <fullName evidence="2">Uncharacterized protein</fullName>
    </submittedName>
</protein>
<feature type="compositionally biased region" description="Basic and acidic residues" evidence="1">
    <location>
        <begin position="109"/>
        <end position="129"/>
    </location>
</feature>
<accession>A0A8S1P4A2</accession>
<organism evidence="2 3">
    <name type="scientific">Paramecium sonneborni</name>
    <dbReference type="NCBI Taxonomy" id="65129"/>
    <lineage>
        <taxon>Eukaryota</taxon>
        <taxon>Sar</taxon>
        <taxon>Alveolata</taxon>
        <taxon>Ciliophora</taxon>
        <taxon>Intramacronucleata</taxon>
        <taxon>Oligohymenophorea</taxon>
        <taxon>Peniculida</taxon>
        <taxon>Parameciidae</taxon>
        <taxon>Paramecium</taxon>
    </lineage>
</organism>
<gene>
    <name evidence="2" type="ORF">PSON_ATCC_30995.1.T0690070</name>
</gene>
<dbReference type="AlphaFoldDB" id="A0A8S1P4A2"/>
<evidence type="ECO:0000256" key="1">
    <source>
        <dbReference type="SAM" id="MobiDB-lite"/>
    </source>
</evidence>
<proteinExistence type="predicted"/>
<feature type="compositionally biased region" description="Basic and acidic residues" evidence="1">
    <location>
        <begin position="24"/>
        <end position="34"/>
    </location>
</feature>